<proteinExistence type="predicted"/>
<sequence length="205" mass="22634">MIQTASGTMVSKDAGLERACCGAWGVLDNERTTVERGGSDEGWRMNAQNGRLSAENGLDDIVDGGRKRKGHAEGWTRRQERAARRCQQWPGEERRADGRTQRQEQAGRHTTLSTVAGRKAERKGRTQRQEQAGRRTTLSTVAGRESAQNGRHSSKSGLDDVHDVVNGGRKRKGRQERAGRRFIAGVDEMARTCLIKNDGSVVNHS</sequence>
<comment type="caution">
    <text evidence="2">The sequence shown here is derived from an EMBL/GenBank/DDBJ whole genome shotgun (WGS) entry which is preliminary data.</text>
</comment>
<protein>
    <submittedName>
        <fullName evidence="2">Uncharacterized protein</fullName>
    </submittedName>
</protein>
<dbReference type="EMBL" id="WHUW01000010">
    <property type="protein sequence ID" value="KAF8441338.1"/>
    <property type="molecule type" value="Genomic_DNA"/>
</dbReference>
<dbReference type="AlphaFoldDB" id="A0AAD4BVI0"/>
<feature type="region of interest" description="Disordered" evidence="1">
    <location>
        <begin position="35"/>
        <end position="178"/>
    </location>
</feature>
<accession>A0AAD4BVI0</accession>
<feature type="compositionally biased region" description="Basic and acidic residues" evidence="1">
    <location>
        <begin position="123"/>
        <end position="133"/>
    </location>
</feature>
<feature type="compositionally biased region" description="Basic and acidic residues" evidence="1">
    <location>
        <begin position="71"/>
        <end position="83"/>
    </location>
</feature>
<name>A0AAD4BVI0_BOLED</name>
<reference evidence="2" key="2">
    <citation type="journal article" date="2020" name="Nat. Commun.">
        <title>Large-scale genome sequencing of mycorrhizal fungi provides insights into the early evolution of symbiotic traits.</title>
        <authorList>
            <person name="Miyauchi S."/>
            <person name="Kiss E."/>
            <person name="Kuo A."/>
            <person name="Drula E."/>
            <person name="Kohler A."/>
            <person name="Sanchez-Garcia M."/>
            <person name="Morin E."/>
            <person name="Andreopoulos B."/>
            <person name="Barry K.W."/>
            <person name="Bonito G."/>
            <person name="Buee M."/>
            <person name="Carver A."/>
            <person name="Chen C."/>
            <person name="Cichocki N."/>
            <person name="Clum A."/>
            <person name="Culley D."/>
            <person name="Crous P.W."/>
            <person name="Fauchery L."/>
            <person name="Girlanda M."/>
            <person name="Hayes R.D."/>
            <person name="Keri Z."/>
            <person name="LaButti K."/>
            <person name="Lipzen A."/>
            <person name="Lombard V."/>
            <person name="Magnuson J."/>
            <person name="Maillard F."/>
            <person name="Murat C."/>
            <person name="Nolan M."/>
            <person name="Ohm R.A."/>
            <person name="Pangilinan J."/>
            <person name="Pereira M.F."/>
            <person name="Perotto S."/>
            <person name="Peter M."/>
            <person name="Pfister S."/>
            <person name="Riley R."/>
            <person name="Sitrit Y."/>
            <person name="Stielow J.B."/>
            <person name="Szollosi G."/>
            <person name="Zifcakova L."/>
            <person name="Stursova M."/>
            <person name="Spatafora J.W."/>
            <person name="Tedersoo L."/>
            <person name="Vaario L.M."/>
            <person name="Yamada A."/>
            <person name="Yan M."/>
            <person name="Wang P."/>
            <person name="Xu J."/>
            <person name="Bruns T."/>
            <person name="Baldrian P."/>
            <person name="Vilgalys R."/>
            <person name="Dunand C."/>
            <person name="Henrissat B."/>
            <person name="Grigoriev I.V."/>
            <person name="Hibbett D."/>
            <person name="Nagy L.G."/>
            <person name="Martin F.M."/>
        </authorList>
    </citation>
    <scope>NUCLEOTIDE SEQUENCE</scope>
    <source>
        <strain evidence="2">BED1</strain>
    </source>
</reference>
<dbReference type="Proteomes" id="UP001194468">
    <property type="component" value="Unassembled WGS sequence"/>
</dbReference>
<evidence type="ECO:0000313" key="3">
    <source>
        <dbReference type="Proteomes" id="UP001194468"/>
    </source>
</evidence>
<feature type="compositionally biased region" description="Polar residues" evidence="1">
    <location>
        <begin position="134"/>
        <end position="151"/>
    </location>
</feature>
<evidence type="ECO:0000313" key="2">
    <source>
        <dbReference type="EMBL" id="KAF8441338.1"/>
    </source>
</evidence>
<evidence type="ECO:0000256" key="1">
    <source>
        <dbReference type="SAM" id="MobiDB-lite"/>
    </source>
</evidence>
<gene>
    <name evidence="2" type="ORF">L210DRAFT_3663486</name>
</gene>
<organism evidence="2 3">
    <name type="scientific">Boletus edulis BED1</name>
    <dbReference type="NCBI Taxonomy" id="1328754"/>
    <lineage>
        <taxon>Eukaryota</taxon>
        <taxon>Fungi</taxon>
        <taxon>Dikarya</taxon>
        <taxon>Basidiomycota</taxon>
        <taxon>Agaricomycotina</taxon>
        <taxon>Agaricomycetes</taxon>
        <taxon>Agaricomycetidae</taxon>
        <taxon>Boletales</taxon>
        <taxon>Boletineae</taxon>
        <taxon>Boletaceae</taxon>
        <taxon>Boletoideae</taxon>
        <taxon>Boletus</taxon>
    </lineage>
</organism>
<reference evidence="2" key="1">
    <citation type="submission" date="2019-10" db="EMBL/GenBank/DDBJ databases">
        <authorList>
            <consortium name="DOE Joint Genome Institute"/>
            <person name="Kuo A."/>
            <person name="Miyauchi S."/>
            <person name="Kiss E."/>
            <person name="Drula E."/>
            <person name="Kohler A."/>
            <person name="Sanchez-Garcia M."/>
            <person name="Andreopoulos B."/>
            <person name="Barry K.W."/>
            <person name="Bonito G."/>
            <person name="Buee M."/>
            <person name="Carver A."/>
            <person name="Chen C."/>
            <person name="Cichocki N."/>
            <person name="Clum A."/>
            <person name="Culley D."/>
            <person name="Crous P.W."/>
            <person name="Fauchery L."/>
            <person name="Girlanda M."/>
            <person name="Hayes R."/>
            <person name="Keri Z."/>
            <person name="LaButti K."/>
            <person name="Lipzen A."/>
            <person name="Lombard V."/>
            <person name="Magnuson J."/>
            <person name="Maillard F."/>
            <person name="Morin E."/>
            <person name="Murat C."/>
            <person name="Nolan M."/>
            <person name="Ohm R."/>
            <person name="Pangilinan J."/>
            <person name="Pereira M."/>
            <person name="Perotto S."/>
            <person name="Peter M."/>
            <person name="Riley R."/>
            <person name="Sitrit Y."/>
            <person name="Stielow B."/>
            <person name="Szollosi G."/>
            <person name="Zifcakova L."/>
            <person name="Stursova M."/>
            <person name="Spatafora J.W."/>
            <person name="Tedersoo L."/>
            <person name="Vaario L.-M."/>
            <person name="Yamada A."/>
            <person name="Yan M."/>
            <person name="Wang P."/>
            <person name="Xu J."/>
            <person name="Bruns T."/>
            <person name="Baldrian P."/>
            <person name="Vilgalys R."/>
            <person name="Henrissat B."/>
            <person name="Grigoriev I.V."/>
            <person name="Hibbett D."/>
            <person name="Nagy L.G."/>
            <person name="Martin F.M."/>
        </authorList>
    </citation>
    <scope>NUCLEOTIDE SEQUENCE</scope>
    <source>
        <strain evidence="2">BED1</strain>
    </source>
</reference>
<keyword evidence="3" id="KW-1185">Reference proteome</keyword>
<feature type="compositionally biased region" description="Basic and acidic residues" evidence="1">
    <location>
        <begin position="91"/>
        <end position="107"/>
    </location>
</feature>